<dbReference type="RefSeq" id="WP_200788901.1">
    <property type="nucleotide sequence ID" value="NZ_JAEDAO010000001.1"/>
</dbReference>
<dbReference type="InterPro" id="IPR036890">
    <property type="entry name" value="HATPase_C_sf"/>
</dbReference>
<dbReference type="EC" id="2.7.13.3" evidence="3"/>
<feature type="region of interest" description="Disordered" evidence="10">
    <location>
        <begin position="450"/>
        <end position="470"/>
    </location>
</feature>
<dbReference type="InterPro" id="IPR003661">
    <property type="entry name" value="HisK_dim/P_dom"/>
</dbReference>
<comment type="catalytic activity">
    <reaction evidence="1">
        <text>ATP + protein L-histidine = ADP + protein N-phospho-L-histidine.</text>
        <dbReference type="EC" id="2.7.13.3"/>
    </reaction>
</comment>
<evidence type="ECO:0000256" key="7">
    <source>
        <dbReference type="ARBA" id="ARBA00023012"/>
    </source>
</evidence>
<dbReference type="InterPro" id="IPR004358">
    <property type="entry name" value="Sig_transdc_His_kin-like_C"/>
</dbReference>
<evidence type="ECO:0000256" key="2">
    <source>
        <dbReference type="ARBA" id="ARBA00004429"/>
    </source>
</evidence>
<evidence type="ECO:0000259" key="13">
    <source>
        <dbReference type="PROSITE" id="PS50112"/>
    </source>
</evidence>
<dbReference type="Pfam" id="PF00512">
    <property type="entry name" value="HisKA"/>
    <property type="match status" value="1"/>
</dbReference>
<feature type="domain" description="Response regulatory" evidence="12">
    <location>
        <begin position="476"/>
        <end position="592"/>
    </location>
</feature>
<keyword evidence="4 9" id="KW-0597">Phosphoprotein</keyword>
<dbReference type="PROSITE" id="PS50109">
    <property type="entry name" value="HIS_KIN"/>
    <property type="match status" value="1"/>
</dbReference>
<evidence type="ECO:0000256" key="1">
    <source>
        <dbReference type="ARBA" id="ARBA00000085"/>
    </source>
</evidence>
<dbReference type="InterPro" id="IPR035965">
    <property type="entry name" value="PAS-like_dom_sf"/>
</dbReference>
<evidence type="ECO:0000256" key="10">
    <source>
        <dbReference type="SAM" id="MobiDB-lite"/>
    </source>
</evidence>
<dbReference type="NCBIfam" id="TIGR00229">
    <property type="entry name" value="sensory_box"/>
    <property type="match status" value="1"/>
</dbReference>
<name>A0A934Q4A2_9BURK</name>
<accession>A0A934Q4A2</accession>
<dbReference type="PANTHER" id="PTHR43547">
    <property type="entry name" value="TWO-COMPONENT HISTIDINE KINASE"/>
    <property type="match status" value="1"/>
</dbReference>
<dbReference type="PRINTS" id="PR00344">
    <property type="entry name" value="BCTRLSENSOR"/>
</dbReference>
<dbReference type="PROSITE" id="PS50112">
    <property type="entry name" value="PAS"/>
    <property type="match status" value="1"/>
</dbReference>
<evidence type="ECO:0000256" key="8">
    <source>
        <dbReference type="ARBA" id="ARBA00023136"/>
    </source>
</evidence>
<evidence type="ECO:0000256" key="4">
    <source>
        <dbReference type="ARBA" id="ARBA00022553"/>
    </source>
</evidence>
<dbReference type="CDD" id="cd00075">
    <property type="entry name" value="HATPase"/>
    <property type="match status" value="1"/>
</dbReference>
<reference evidence="14" key="1">
    <citation type="submission" date="2020-12" db="EMBL/GenBank/DDBJ databases">
        <title>Ramlibacter sp. nov., isolated from a freshwater alga, Cryptomonas.</title>
        <authorList>
            <person name="Kim H.M."/>
            <person name="Jeon C.O."/>
        </authorList>
    </citation>
    <scope>NUCLEOTIDE SEQUENCE</scope>
    <source>
        <strain evidence="14">CrO1</strain>
    </source>
</reference>
<dbReference type="SMART" id="SM00387">
    <property type="entry name" value="HATPase_c"/>
    <property type="match status" value="1"/>
</dbReference>
<dbReference type="InterPro" id="IPR001789">
    <property type="entry name" value="Sig_transdc_resp-reg_receiver"/>
</dbReference>
<evidence type="ECO:0000256" key="3">
    <source>
        <dbReference type="ARBA" id="ARBA00012438"/>
    </source>
</evidence>
<dbReference type="SMART" id="SM00091">
    <property type="entry name" value="PAS"/>
    <property type="match status" value="1"/>
</dbReference>
<dbReference type="Pfam" id="PF08448">
    <property type="entry name" value="PAS_4"/>
    <property type="match status" value="1"/>
</dbReference>
<dbReference type="Gene3D" id="3.30.450.20">
    <property type="entry name" value="PAS domain"/>
    <property type="match status" value="1"/>
</dbReference>
<evidence type="ECO:0000313" key="14">
    <source>
        <dbReference type="EMBL" id="MBK0393942.1"/>
    </source>
</evidence>
<dbReference type="GO" id="GO:0000155">
    <property type="term" value="F:phosphorelay sensor kinase activity"/>
    <property type="evidence" value="ECO:0007669"/>
    <property type="project" value="InterPro"/>
</dbReference>
<dbReference type="InterPro" id="IPR036097">
    <property type="entry name" value="HisK_dim/P_sf"/>
</dbReference>
<protein>
    <recommendedName>
        <fullName evidence="3">histidine kinase</fullName>
        <ecNumber evidence="3">2.7.13.3</ecNumber>
    </recommendedName>
</protein>
<dbReference type="SUPFAM" id="SSF52172">
    <property type="entry name" value="CheY-like"/>
    <property type="match status" value="1"/>
</dbReference>
<dbReference type="GO" id="GO:0005886">
    <property type="term" value="C:plasma membrane"/>
    <property type="evidence" value="ECO:0007669"/>
    <property type="project" value="UniProtKB-SubCell"/>
</dbReference>
<evidence type="ECO:0000256" key="5">
    <source>
        <dbReference type="ARBA" id="ARBA00022679"/>
    </source>
</evidence>
<dbReference type="PANTHER" id="PTHR43547:SF2">
    <property type="entry name" value="HYBRID SIGNAL TRANSDUCTION HISTIDINE KINASE C"/>
    <property type="match status" value="1"/>
</dbReference>
<dbReference type="Pfam" id="PF02518">
    <property type="entry name" value="HATPase_c"/>
    <property type="match status" value="1"/>
</dbReference>
<dbReference type="Gene3D" id="1.10.287.130">
    <property type="match status" value="1"/>
</dbReference>
<evidence type="ECO:0000256" key="9">
    <source>
        <dbReference type="PROSITE-ProRule" id="PRU00169"/>
    </source>
</evidence>
<keyword evidence="6" id="KW-0418">Kinase</keyword>
<dbReference type="Pfam" id="PF00072">
    <property type="entry name" value="Response_reg"/>
    <property type="match status" value="1"/>
</dbReference>
<comment type="subcellular location">
    <subcellularLocation>
        <location evidence="2">Cell inner membrane</location>
        <topology evidence="2">Multi-pass membrane protein</topology>
    </subcellularLocation>
</comment>
<gene>
    <name evidence="14" type="ORF">I8E28_15180</name>
</gene>
<dbReference type="SUPFAM" id="SSF55874">
    <property type="entry name" value="ATPase domain of HSP90 chaperone/DNA topoisomerase II/histidine kinase"/>
    <property type="match status" value="1"/>
</dbReference>
<dbReference type="InterPro" id="IPR013656">
    <property type="entry name" value="PAS_4"/>
</dbReference>
<organism evidence="14 15">
    <name type="scientific">Ramlibacter algicola</name>
    <dbReference type="NCBI Taxonomy" id="2795217"/>
    <lineage>
        <taxon>Bacteria</taxon>
        <taxon>Pseudomonadati</taxon>
        <taxon>Pseudomonadota</taxon>
        <taxon>Betaproteobacteria</taxon>
        <taxon>Burkholderiales</taxon>
        <taxon>Comamonadaceae</taxon>
        <taxon>Ramlibacter</taxon>
    </lineage>
</organism>
<dbReference type="InterPro" id="IPR000014">
    <property type="entry name" value="PAS"/>
</dbReference>
<feature type="domain" description="Histidine kinase" evidence="11">
    <location>
        <begin position="235"/>
        <end position="453"/>
    </location>
</feature>
<dbReference type="SMART" id="SM00388">
    <property type="entry name" value="HisKA"/>
    <property type="match status" value="1"/>
</dbReference>
<dbReference type="InterPro" id="IPR003594">
    <property type="entry name" value="HATPase_dom"/>
</dbReference>
<dbReference type="CDD" id="cd00082">
    <property type="entry name" value="HisKA"/>
    <property type="match status" value="1"/>
</dbReference>
<dbReference type="Gene3D" id="3.30.565.10">
    <property type="entry name" value="Histidine kinase-like ATPase, C-terminal domain"/>
    <property type="match status" value="1"/>
</dbReference>
<dbReference type="EMBL" id="JAEDAO010000001">
    <property type="protein sequence ID" value="MBK0393942.1"/>
    <property type="molecule type" value="Genomic_DNA"/>
</dbReference>
<keyword evidence="15" id="KW-1185">Reference proteome</keyword>
<dbReference type="PROSITE" id="PS50110">
    <property type="entry name" value="RESPONSE_REGULATORY"/>
    <property type="match status" value="1"/>
</dbReference>
<dbReference type="SUPFAM" id="SSF47384">
    <property type="entry name" value="Homodimeric domain of signal transducing histidine kinase"/>
    <property type="match status" value="1"/>
</dbReference>
<proteinExistence type="predicted"/>
<dbReference type="Proteomes" id="UP000617041">
    <property type="component" value="Unassembled WGS sequence"/>
</dbReference>
<dbReference type="InterPro" id="IPR011006">
    <property type="entry name" value="CheY-like_superfamily"/>
</dbReference>
<dbReference type="AlphaFoldDB" id="A0A934Q4A2"/>
<sequence>MKAERFSNFHAGFFQSIDDPCCILQVTASGALRLVEANPAFTDEALLEDAQWHHVLHEVAVGCGELRFCLRRGPAWIEAHAFRLQDGPEPVLGLRLRDVTQQSIGVEKLIGARRIGTVGVLVWGENFGLVDVNEGFQAMSGFSAAEAIGKTWQELTPPEFHEASWDAVRQVLTLGEAVPYEKQYYRKDGSRWWGLFAPRRIGDKVVEFVLDVTERRNAEEALRDAGRRKDEFLATLAHELRNPLAPIKNGLQILLRTTPAEAPAQRTLHVMDRQLDHLLRLVNDLLDVARISAGKVRIVREVVSIGDTVARSVEAVQPLVDARGHRLTVVLPSHDVLLQGDRDRLAQVFSNLLSNAVKYTPPGGAIRIETSVDQGEVCVAISDTGVGIPPEQQSAVFELFTQVRGHQPHSEGGLGIGLALVRSLVGMHGGRVEVRSGGVGQGSTFTVCLPKPGAPPPSSGDAADDADPVSSVPPRRILLADDNVDAVEMLASLLRSAGHEVVTTFGGHEAVTAAASWHPEVAFLDIGMPGVDGLEAARRIRAHPGLADVRLVALTGWGQVADRERTRVAGFDLHLVKPLTAEGLRAALSIAAGVDEPAPA</sequence>
<keyword evidence="8" id="KW-0472">Membrane</keyword>
<evidence type="ECO:0000256" key="6">
    <source>
        <dbReference type="ARBA" id="ARBA00022777"/>
    </source>
</evidence>
<evidence type="ECO:0000259" key="11">
    <source>
        <dbReference type="PROSITE" id="PS50109"/>
    </source>
</evidence>
<dbReference type="SUPFAM" id="SSF55785">
    <property type="entry name" value="PYP-like sensor domain (PAS domain)"/>
    <property type="match status" value="1"/>
</dbReference>
<dbReference type="InterPro" id="IPR005467">
    <property type="entry name" value="His_kinase_dom"/>
</dbReference>
<dbReference type="CDD" id="cd00130">
    <property type="entry name" value="PAS"/>
    <property type="match status" value="1"/>
</dbReference>
<evidence type="ECO:0000259" key="12">
    <source>
        <dbReference type="PROSITE" id="PS50110"/>
    </source>
</evidence>
<dbReference type="SMART" id="SM00448">
    <property type="entry name" value="REC"/>
    <property type="match status" value="1"/>
</dbReference>
<feature type="modified residue" description="4-aspartylphosphate" evidence="9">
    <location>
        <position position="525"/>
    </location>
</feature>
<dbReference type="CDD" id="cd17580">
    <property type="entry name" value="REC_2_DhkD-like"/>
    <property type="match status" value="1"/>
</dbReference>
<dbReference type="FunFam" id="1.10.287.130:FF:000001">
    <property type="entry name" value="Two-component sensor histidine kinase"/>
    <property type="match status" value="1"/>
</dbReference>
<keyword evidence="7" id="KW-0902">Two-component regulatory system</keyword>
<keyword evidence="5" id="KW-0808">Transferase</keyword>
<evidence type="ECO:0000313" key="15">
    <source>
        <dbReference type="Proteomes" id="UP000617041"/>
    </source>
</evidence>
<comment type="caution">
    <text evidence="14">The sequence shown here is derived from an EMBL/GenBank/DDBJ whole genome shotgun (WGS) entry which is preliminary data.</text>
</comment>
<dbReference type="Gene3D" id="3.40.50.2300">
    <property type="match status" value="1"/>
</dbReference>
<feature type="domain" description="PAS" evidence="13">
    <location>
        <begin position="129"/>
        <end position="175"/>
    </location>
</feature>
<dbReference type="FunFam" id="3.30.565.10:FF:000006">
    <property type="entry name" value="Sensor histidine kinase WalK"/>
    <property type="match status" value="1"/>
</dbReference>